<keyword evidence="2" id="KW-1133">Transmembrane helix</keyword>
<reference evidence="4" key="1">
    <citation type="journal article" date="2020" name="Nat. Commun.">
        <title>Large-scale genome sequencing of mycorrhizal fungi provides insights into the early evolution of symbiotic traits.</title>
        <authorList>
            <person name="Miyauchi S."/>
            <person name="Kiss E."/>
            <person name="Kuo A."/>
            <person name="Drula E."/>
            <person name="Kohler A."/>
            <person name="Sanchez-Garcia M."/>
            <person name="Morin E."/>
            <person name="Andreopoulos B."/>
            <person name="Barry K.W."/>
            <person name="Bonito G."/>
            <person name="Buee M."/>
            <person name="Carver A."/>
            <person name="Chen C."/>
            <person name="Cichocki N."/>
            <person name="Clum A."/>
            <person name="Culley D."/>
            <person name="Crous P.W."/>
            <person name="Fauchery L."/>
            <person name="Girlanda M."/>
            <person name="Hayes R.D."/>
            <person name="Keri Z."/>
            <person name="LaButti K."/>
            <person name="Lipzen A."/>
            <person name="Lombard V."/>
            <person name="Magnuson J."/>
            <person name="Maillard F."/>
            <person name="Murat C."/>
            <person name="Nolan M."/>
            <person name="Ohm R.A."/>
            <person name="Pangilinan J."/>
            <person name="Pereira M.F."/>
            <person name="Perotto S."/>
            <person name="Peter M."/>
            <person name="Pfister S."/>
            <person name="Riley R."/>
            <person name="Sitrit Y."/>
            <person name="Stielow J.B."/>
            <person name="Szollosi G."/>
            <person name="Zifcakova L."/>
            <person name="Stursova M."/>
            <person name="Spatafora J.W."/>
            <person name="Tedersoo L."/>
            <person name="Vaario L.M."/>
            <person name="Yamada A."/>
            <person name="Yan M."/>
            <person name="Wang P."/>
            <person name="Xu J."/>
            <person name="Bruns T."/>
            <person name="Baldrian P."/>
            <person name="Vilgalys R."/>
            <person name="Dunand C."/>
            <person name="Henrissat B."/>
            <person name="Grigoriev I.V."/>
            <person name="Hibbett D."/>
            <person name="Nagy L.G."/>
            <person name="Martin F.M."/>
        </authorList>
    </citation>
    <scope>NUCLEOTIDE SEQUENCE</scope>
    <source>
        <strain evidence="4">UH-Tt-Lm1</strain>
    </source>
</reference>
<evidence type="ECO:0000259" key="3">
    <source>
        <dbReference type="SMART" id="SM01042"/>
    </source>
</evidence>
<protein>
    <submittedName>
        <fullName evidence="4">Di-sulfide bridge nucleocytoplasmic transport domain-containing protein</fullName>
    </submittedName>
</protein>
<dbReference type="EMBL" id="WIUZ02000006">
    <property type="protein sequence ID" value="KAF9785889.1"/>
    <property type="molecule type" value="Genomic_DNA"/>
</dbReference>
<dbReference type="OrthoDB" id="5961at2759"/>
<feature type="transmembrane region" description="Helical" evidence="2">
    <location>
        <begin position="295"/>
        <end position="316"/>
    </location>
</feature>
<dbReference type="InterPro" id="IPR018767">
    <property type="entry name" value="Brl1/Brr6_dom"/>
</dbReference>
<accession>A0A9P6L7D6</accession>
<gene>
    <name evidence="4" type="ORF">BJ322DRAFT_1189217</name>
</gene>
<evidence type="ECO:0000313" key="4">
    <source>
        <dbReference type="EMBL" id="KAF9785889.1"/>
    </source>
</evidence>
<dbReference type="Proteomes" id="UP000736335">
    <property type="component" value="Unassembled WGS sequence"/>
</dbReference>
<feature type="region of interest" description="Disordered" evidence="1">
    <location>
        <begin position="126"/>
        <end position="161"/>
    </location>
</feature>
<comment type="caution">
    <text evidence="4">The sequence shown here is derived from an EMBL/GenBank/DDBJ whole genome shotgun (WGS) entry which is preliminary data.</text>
</comment>
<dbReference type="PANTHER" id="PTHR28136:SF1">
    <property type="entry name" value="NUCLEUS EXPORT PROTEIN BRL1"/>
    <property type="match status" value="1"/>
</dbReference>
<dbReference type="Pfam" id="PF10104">
    <property type="entry name" value="Brr6_like_C_C"/>
    <property type="match status" value="1"/>
</dbReference>
<feature type="region of interest" description="Disordered" evidence="1">
    <location>
        <begin position="1"/>
        <end position="84"/>
    </location>
</feature>
<dbReference type="InterPro" id="IPR040202">
    <property type="entry name" value="Brl1/Brr6"/>
</dbReference>
<evidence type="ECO:0000256" key="1">
    <source>
        <dbReference type="SAM" id="MobiDB-lite"/>
    </source>
</evidence>
<name>A0A9P6L7D6_9AGAM</name>
<evidence type="ECO:0000313" key="5">
    <source>
        <dbReference type="Proteomes" id="UP000736335"/>
    </source>
</evidence>
<dbReference type="GO" id="GO:0055088">
    <property type="term" value="P:lipid homeostasis"/>
    <property type="evidence" value="ECO:0007669"/>
    <property type="project" value="InterPro"/>
</dbReference>
<proteinExistence type="predicted"/>
<sequence length="381" mass="43352">MDFEFTDRPSSSIKPAWATDDPSHTPQKRNYDGANPSPSPFPLHNTVPERPLSPASEHHPFPIPVPHTPSSSHWQPPLLHGRTPDVVDVDMSEEASPSKQEKESRVIALGGIRRVFRSRYEKVMSKRRDVDADDADEESVNGEDEELSDHEGRMMKPPRPMMNNHYTLNLVPSTPTTKADLPYTLSGYLQVFFNTSLCMVFLWLLLQFILTVQRDVQQRILEHSMDVVQEIKACSVLYKNNFCEGNIVPHMFQPCGEWETCMNRDPSKIGRARIGAQLLAEIVNAFVENISWKTFFFSVVSLAFFTLFINSLFTFYRSKHDHTPHPTPGPIPQPRYVMPPQTPRRGKSGSSWKPEEDGDEISTPTRRRRLDGSTAPKIKGN</sequence>
<keyword evidence="2" id="KW-0472">Membrane</keyword>
<evidence type="ECO:0000256" key="2">
    <source>
        <dbReference type="SAM" id="Phobius"/>
    </source>
</evidence>
<dbReference type="GO" id="GO:0006998">
    <property type="term" value="P:nuclear envelope organization"/>
    <property type="evidence" value="ECO:0007669"/>
    <property type="project" value="InterPro"/>
</dbReference>
<keyword evidence="2" id="KW-0812">Transmembrane</keyword>
<dbReference type="PANTHER" id="PTHR28136">
    <property type="entry name" value="NUCLEUS EXPORT PROTEIN BRR6"/>
    <property type="match status" value="1"/>
</dbReference>
<reference evidence="4" key="2">
    <citation type="submission" date="2020-11" db="EMBL/GenBank/DDBJ databases">
        <authorList>
            <consortium name="DOE Joint Genome Institute"/>
            <person name="Kuo A."/>
            <person name="Miyauchi S."/>
            <person name="Kiss E."/>
            <person name="Drula E."/>
            <person name="Kohler A."/>
            <person name="Sanchez-Garcia M."/>
            <person name="Andreopoulos B."/>
            <person name="Barry K.W."/>
            <person name="Bonito G."/>
            <person name="Buee M."/>
            <person name="Carver A."/>
            <person name="Chen C."/>
            <person name="Cichocki N."/>
            <person name="Clum A."/>
            <person name="Culley D."/>
            <person name="Crous P.W."/>
            <person name="Fauchery L."/>
            <person name="Girlanda M."/>
            <person name="Hayes R."/>
            <person name="Keri Z."/>
            <person name="Labutti K."/>
            <person name="Lipzen A."/>
            <person name="Lombard V."/>
            <person name="Magnuson J."/>
            <person name="Maillard F."/>
            <person name="Morin E."/>
            <person name="Murat C."/>
            <person name="Nolan M."/>
            <person name="Ohm R."/>
            <person name="Pangilinan J."/>
            <person name="Pereira M."/>
            <person name="Perotto S."/>
            <person name="Peter M."/>
            <person name="Riley R."/>
            <person name="Sitrit Y."/>
            <person name="Stielow B."/>
            <person name="Szollosi G."/>
            <person name="Zifcakova L."/>
            <person name="Stursova M."/>
            <person name="Spatafora J.W."/>
            <person name="Tedersoo L."/>
            <person name="Vaario L.-M."/>
            <person name="Yamada A."/>
            <person name="Yan M."/>
            <person name="Wang P."/>
            <person name="Xu J."/>
            <person name="Bruns T."/>
            <person name="Baldrian P."/>
            <person name="Vilgalys R."/>
            <person name="Henrissat B."/>
            <person name="Grigoriev I.V."/>
            <person name="Hibbett D."/>
            <person name="Nagy L.G."/>
            <person name="Martin F.M."/>
        </authorList>
    </citation>
    <scope>NUCLEOTIDE SEQUENCE</scope>
    <source>
        <strain evidence="4">UH-Tt-Lm1</strain>
    </source>
</reference>
<dbReference type="GO" id="GO:0031965">
    <property type="term" value="C:nuclear membrane"/>
    <property type="evidence" value="ECO:0007669"/>
    <property type="project" value="InterPro"/>
</dbReference>
<keyword evidence="5" id="KW-1185">Reference proteome</keyword>
<dbReference type="AlphaFoldDB" id="A0A9P6L7D6"/>
<dbReference type="SMART" id="SM01042">
    <property type="entry name" value="Brr6_like_C_C"/>
    <property type="match status" value="1"/>
</dbReference>
<feature type="transmembrane region" description="Helical" evidence="2">
    <location>
        <begin position="191"/>
        <end position="210"/>
    </location>
</feature>
<feature type="region of interest" description="Disordered" evidence="1">
    <location>
        <begin position="321"/>
        <end position="381"/>
    </location>
</feature>
<feature type="compositionally biased region" description="Acidic residues" evidence="1">
    <location>
        <begin position="131"/>
        <end position="148"/>
    </location>
</feature>
<organism evidence="4 5">
    <name type="scientific">Thelephora terrestris</name>
    <dbReference type="NCBI Taxonomy" id="56493"/>
    <lineage>
        <taxon>Eukaryota</taxon>
        <taxon>Fungi</taxon>
        <taxon>Dikarya</taxon>
        <taxon>Basidiomycota</taxon>
        <taxon>Agaricomycotina</taxon>
        <taxon>Agaricomycetes</taxon>
        <taxon>Thelephorales</taxon>
        <taxon>Thelephoraceae</taxon>
        <taxon>Thelephora</taxon>
    </lineage>
</organism>
<feature type="domain" description="Brl1/Brr6" evidence="3">
    <location>
        <begin position="185"/>
        <end position="317"/>
    </location>
</feature>